<dbReference type="Proteomes" id="UP000034764">
    <property type="component" value="Unassembled WGS sequence"/>
</dbReference>
<dbReference type="AlphaFoldDB" id="A0A0G0PFK8"/>
<proteinExistence type="predicted"/>
<reference evidence="2 3" key="1">
    <citation type="journal article" date="2015" name="Nature">
        <title>rRNA introns, odd ribosomes, and small enigmatic genomes across a large radiation of phyla.</title>
        <authorList>
            <person name="Brown C.T."/>
            <person name="Hug L.A."/>
            <person name="Thomas B.C."/>
            <person name="Sharon I."/>
            <person name="Castelle C.J."/>
            <person name="Singh A."/>
            <person name="Wilkins M.J."/>
            <person name="Williams K.H."/>
            <person name="Banfield J.F."/>
        </authorList>
    </citation>
    <scope>NUCLEOTIDE SEQUENCE [LARGE SCALE GENOMIC DNA]</scope>
</reference>
<evidence type="ECO:0000256" key="1">
    <source>
        <dbReference type="SAM" id="Phobius"/>
    </source>
</evidence>
<keyword evidence="1" id="KW-0472">Membrane</keyword>
<feature type="transmembrane region" description="Helical" evidence="1">
    <location>
        <begin position="16"/>
        <end position="37"/>
    </location>
</feature>
<keyword evidence="1" id="KW-1133">Transmembrane helix</keyword>
<sequence>MLTKIGGLVKRFQYDIYLGTCFALVAIVSFNLGRVGLFGSHSISYTQNANIYQAIDSGAVGTLATPTNKLDRRVVASKSSTSMKYHFTWCASGSKIKEENKVWFNTEAEAITAGYSLAGNCQ</sequence>
<dbReference type="InterPro" id="IPR035451">
    <property type="entry name" value="Ada-like_dom_sf"/>
</dbReference>
<evidence type="ECO:0000313" key="3">
    <source>
        <dbReference type="Proteomes" id="UP000034764"/>
    </source>
</evidence>
<gene>
    <name evidence="2" type="ORF">UT53_C0002G0014</name>
</gene>
<organism evidence="2 3">
    <name type="scientific">Candidatus Yanofskybacteria bacterium GW2011_GWD2_39_48</name>
    <dbReference type="NCBI Taxonomy" id="1619031"/>
    <lineage>
        <taxon>Bacteria</taxon>
        <taxon>Candidatus Yanofskyibacteriota</taxon>
    </lineage>
</organism>
<accession>A0A0G0PFK8</accession>
<dbReference type="EMBL" id="LBXD01000002">
    <property type="protein sequence ID" value="KKR23981.1"/>
    <property type="molecule type" value="Genomic_DNA"/>
</dbReference>
<evidence type="ECO:0000313" key="2">
    <source>
        <dbReference type="EMBL" id="KKR23981.1"/>
    </source>
</evidence>
<dbReference type="Gene3D" id="3.40.10.10">
    <property type="entry name" value="DNA Methylphosphotriester Repair Domain"/>
    <property type="match status" value="1"/>
</dbReference>
<name>A0A0G0PFK8_9BACT</name>
<keyword evidence="1" id="KW-0812">Transmembrane</keyword>
<dbReference type="GO" id="GO:0004519">
    <property type="term" value="F:endonuclease activity"/>
    <property type="evidence" value="ECO:0007669"/>
    <property type="project" value="UniProtKB-KW"/>
</dbReference>
<keyword evidence="2" id="KW-0255">Endonuclease</keyword>
<protein>
    <submittedName>
        <fullName evidence="2">DNA-specific endonuclease I (Modular protein)</fullName>
    </submittedName>
</protein>
<keyword evidence="2" id="KW-0378">Hydrolase</keyword>
<keyword evidence="2" id="KW-0540">Nuclease</keyword>
<comment type="caution">
    <text evidence="2">The sequence shown here is derived from an EMBL/GenBank/DDBJ whole genome shotgun (WGS) entry which is preliminary data.</text>
</comment>
<dbReference type="SUPFAM" id="SSF57884">
    <property type="entry name" value="Ada DNA repair protein, N-terminal domain (N-Ada 10)"/>
    <property type="match status" value="1"/>
</dbReference>